<dbReference type="EMBL" id="NDFP01000015">
    <property type="protein sequence ID" value="PAL21015.1"/>
    <property type="molecule type" value="Genomic_DNA"/>
</dbReference>
<protein>
    <submittedName>
        <fullName evidence="1">Uncharacterized protein</fullName>
    </submittedName>
</protein>
<gene>
    <name evidence="1" type="ORF">B9K05_11690</name>
</gene>
<evidence type="ECO:0000313" key="2">
    <source>
        <dbReference type="Proteomes" id="UP000216033"/>
    </source>
</evidence>
<comment type="caution">
    <text evidence="1">The sequence shown here is derived from an EMBL/GenBank/DDBJ whole genome shotgun (WGS) entry which is preliminary data.</text>
</comment>
<dbReference type="OrthoDB" id="7226430at2"/>
<accession>A0A270B7J3</accession>
<evidence type="ECO:0000313" key="1">
    <source>
        <dbReference type="EMBL" id="PAL21015.1"/>
    </source>
</evidence>
<organism evidence="1 2">
    <name type="scientific">Acetobacter syzygii</name>
    <dbReference type="NCBI Taxonomy" id="146476"/>
    <lineage>
        <taxon>Bacteria</taxon>
        <taxon>Pseudomonadati</taxon>
        <taxon>Pseudomonadota</taxon>
        <taxon>Alphaproteobacteria</taxon>
        <taxon>Acetobacterales</taxon>
        <taxon>Acetobacteraceae</taxon>
        <taxon>Acetobacter</taxon>
    </lineage>
</organism>
<dbReference type="Proteomes" id="UP000216033">
    <property type="component" value="Unassembled WGS sequence"/>
</dbReference>
<dbReference type="AlphaFoldDB" id="A0A270B7J3"/>
<proteinExistence type="predicted"/>
<name>A0A270B7J3_9PROT</name>
<reference evidence="1 2" key="1">
    <citation type="submission" date="2017-04" db="EMBL/GenBank/DDBJ databases">
        <title>Kefir bacterial isolates.</title>
        <authorList>
            <person name="Kim Y."/>
            <person name="Blasche S."/>
            <person name="Patil K.R."/>
        </authorList>
    </citation>
    <scope>NUCLEOTIDE SEQUENCE [LARGE SCALE GENOMIC DNA]</scope>
    <source>
        <strain evidence="1 2">KR-2</strain>
    </source>
</reference>
<dbReference type="RefSeq" id="WP_095351809.1">
    <property type="nucleotide sequence ID" value="NZ_NDFO01000016.1"/>
</dbReference>
<sequence length="130" mass="15036">MITPTNWPNPERPGVPLFYERDGVHIFQDEGEYGTLGIFWSANNRTWYCDEKTEVDNEWPSEILQNCRYIGPVLTPTQISEMLAGERERVEAEMGAYVKNIMDAHPEWNMEQLYSALKEREAIRNLGAAP</sequence>
<keyword evidence="2" id="KW-1185">Reference proteome</keyword>